<evidence type="ECO:0000256" key="1">
    <source>
        <dbReference type="SAM" id="SignalP"/>
    </source>
</evidence>
<proteinExistence type="predicted"/>
<dbReference type="Proteomes" id="UP000028725">
    <property type="component" value="Unassembled WGS sequence"/>
</dbReference>
<accession>A0A085WS18</accession>
<reference evidence="2 3" key="1">
    <citation type="submission" date="2014-04" db="EMBL/GenBank/DDBJ databases">
        <title>Genome assembly of Hyalangium minutum DSM 14724.</title>
        <authorList>
            <person name="Sharma G."/>
            <person name="Subramanian S."/>
        </authorList>
    </citation>
    <scope>NUCLEOTIDE SEQUENCE [LARGE SCALE GENOMIC DNA]</scope>
    <source>
        <strain evidence="2 3">DSM 14724</strain>
    </source>
</reference>
<feature type="signal peptide" evidence="1">
    <location>
        <begin position="1"/>
        <end position="18"/>
    </location>
</feature>
<dbReference type="AlphaFoldDB" id="A0A085WS18"/>
<evidence type="ECO:0000313" key="2">
    <source>
        <dbReference type="EMBL" id="KFE70481.1"/>
    </source>
</evidence>
<keyword evidence="3" id="KW-1185">Reference proteome</keyword>
<name>A0A085WS18_9BACT</name>
<evidence type="ECO:0008006" key="4">
    <source>
        <dbReference type="Google" id="ProtNLM"/>
    </source>
</evidence>
<comment type="caution">
    <text evidence="2">The sequence shown here is derived from an EMBL/GenBank/DDBJ whole genome shotgun (WGS) entry which is preliminary data.</text>
</comment>
<dbReference type="RefSeq" id="WP_157231901.1">
    <property type="nucleotide sequence ID" value="NZ_JMCB01000003.1"/>
</dbReference>
<gene>
    <name evidence="2" type="ORF">DB31_5523</name>
</gene>
<sequence>MKRLLLTASLVLSTAAWADVAPGPGCDCNSASGVPFALLGVFALWAARRAP</sequence>
<evidence type="ECO:0000313" key="3">
    <source>
        <dbReference type="Proteomes" id="UP000028725"/>
    </source>
</evidence>
<keyword evidence="1" id="KW-0732">Signal</keyword>
<feature type="chain" id="PRO_5001799898" description="Lipoprotein" evidence="1">
    <location>
        <begin position="19"/>
        <end position="51"/>
    </location>
</feature>
<protein>
    <recommendedName>
        <fullName evidence="4">Lipoprotein</fullName>
    </recommendedName>
</protein>
<organism evidence="2 3">
    <name type="scientific">Hyalangium minutum</name>
    <dbReference type="NCBI Taxonomy" id="394096"/>
    <lineage>
        <taxon>Bacteria</taxon>
        <taxon>Pseudomonadati</taxon>
        <taxon>Myxococcota</taxon>
        <taxon>Myxococcia</taxon>
        <taxon>Myxococcales</taxon>
        <taxon>Cystobacterineae</taxon>
        <taxon>Archangiaceae</taxon>
        <taxon>Hyalangium</taxon>
    </lineage>
</organism>
<dbReference type="EMBL" id="JMCB01000003">
    <property type="protein sequence ID" value="KFE70481.1"/>
    <property type="molecule type" value="Genomic_DNA"/>
</dbReference>
<dbReference type="STRING" id="394096.DB31_5523"/>